<feature type="coiled-coil region" evidence="2">
    <location>
        <begin position="19"/>
        <end position="137"/>
    </location>
</feature>
<dbReference type="Pfam" id="PF10145">
    <property type="entry name" value="PhageMin_Tail"/>
    <property type="match status" value="1"/>
</dbReference>
<dbReference type="PANTHER" id="PTHR37813:SF1">
    <property type="entry name" value="FELS-2 PROPHAGE PROTEIN"/>
    <property type="match status" value="1"/>
</dbReference>
<dbReference type="PANTHER" id="PTHR37813">
    <property type="entry name" value="FELS-2 PROPHAGE PROTEIN"/>
    <property type="match status" value="1"/>
</dbReference>
<protein>
    <submittedName>
        <fullName evidence="4">Phage tail tape measure protein</fullName>
    </submittedName>
</protein>
<name>A0A926EL89_9FIRM</name>
<proteinExistence type="predicted"/>
<evidence type="ECO:0000313" key="5">
    <source>
        <dbReference type="Proteomes" id="UP000655830"/>
    </source>
</evidence>
<keyword evidence="1" id="KW-1188">Viral release from host cell</keyword>
<comment type="caution">
    <text evidence="4">The sequence shown here is derived from an EMBL/GenBank/DDBJ whole genome shotgun (WGS) entry which is preliminary data.</text>
</comment>
<organism evidence="4 5">
    <name type="scientific">Zhenhengia yiwuensis</name>
    <dbReference type="NCBI Taxonomy" id="2763666"/>
    <lineage>
        <taxon>Bacteria</taxon>
        <taxon>Bacillati</taxon>
        <taxon>Bacillota</taxon>
        <taxon>Clostridia</taxon>
        <taxon>Lachnospirales</taxon>
        <taxon>Lachnospiraceae</taxon>
        <taxon>Zhenhengia</taxon>
    </lineage>
</organism>
<dbReference type="Proteomes" id="UP000655830">
    <property type="component" value="Unassembled WGS sequence"/>
</dbReference>
<dbReference type="InterPro" id="IPR016024">
    <property type="entry name" value="ARM-type_fold"/>
</dbReference>
<dbReference type="RefSeq" id="WP_249333011.1">
    <property type="nucleotide sequence ID" value="NZ_JACRSY010000017.1"/>
</dbReference>
<dbReference type="InterPro" id="IPR010090">
    <property type="entry name" value="Phage_tape_meas"/>
</dbReference>
<gene>
    <name evidence="4" type="ORF">H8718_11470</name>
</gene>
<sequence length="901" mass="97050">MASKIKGIVIEIGGNVKPLERALNDVNKTSRNLQSELREIESLLKLDPGNTELLSQKMKLLASQTENTSDKLKQLEDAQDQVNKQFASGKINASQYRAFNREIEKTAIELRKLEETAEETQEEINDLGVEADQSEGKLKKLGASAGSVAKSIGSMAVKGTATALVGISSAVVGIGVMATKGADEAKRALNSLQVQTGATAEEMKGLEEGLMNLYADNMGEDFQDIADSMALIVQQTNMTGKELELATSHALLLRDSFNFDVSESTRAVNQMMKSFGVTAEEAYTLIAQGAQKGLNANDDLLDTINEYSVHFQQLGLDAEDMFNMLENGSETGAFSIDKLGDAIKEFGIRVKDNSDGTLGAFTELGLNATELTKHFNEGGSAAERAFKQVVTALESCDDQVLQNQVGVALFGTMWEDLGVEAIGALSSIEGEFSQTANTLQEINKIKYNDLGSAIQGIGRLLQINLLIPLGNDILPVLNEFANALKVDFNDEGLQNFTQSLDKFLKDMTLKLANSLPQVVTIINNVLSGLLTSLTKVIPTALPILMEGVYTLISSLMTIIQENIPMIAEVAGQLITSLATFICESLPQLATAMIQIVSTLATTLAEELPILIPIMVEGILGLVMGILDNLDQFIEAAVAIILALVEGVLNALPKLLEQAPIIVSKLADGLITAIPLLVDTAAQLIVGLITFLMNNYPIVIQSAIEIVGALAGGLIQAIPQLHQSVLELIAAIRNTILNTNWLEVGGNLVSGIAKGIRNGVGMVVSAAKNMAKSVWKSITSVFDMHSPSRLAIRVFQKDFVENGIGQGILKGIPQVVRDTKKMGQSITQAMEVAPHLEISNELSQLASQSITNHTLSTTSNQFTDGDIVIQNMNINSQENAQYFAEYLYSLKKNRNRRIGVIT</sequence>
<evidence type="ECO:0000259" key="3">
    <source>
        <dbReference type="Pfam" id="PF10145"/>
    </source>
</evidence>
<feature type="domain" description="Phage tail tape measure protein" evidence="3">
    <location>
        <begin position="215"/>
        <end position="411"/>
    </location>
</feature>
<reference evidence="4" key="1">
    <citation type="submission" date="2020-08" db="EMBL/GenBank/DDBJ databases">
        <title>Genome public.</title>
        <authorList>
            <person name="Liu C."/>
            <person name="Sun Q."/>
        </authorList>
    </citation>
    <scope>NUCLEOTIDE SEQUENCE</scope>
    <source>
        <strain evidence="4">NSJ-12</strain>
    </source>
</reference>
<evidence type="ECO:0000313" key="4">
    <source>
        <dbReference type="EMBL" id="MBC8580142.1"/>
    </source>
</evidence>
<evidence type="ECO:0000256" key="1">
    <source>
        <dbReference type="ARBA" id="ARBA00022612"/>
    </source>
</evidence>
<keyword evidence="5" id="KW-1185">Reference proteome</keyword>
<dbReference type="AlphaFoldDB" id="A0A926EL89"/>
<evidence type="ECO:0000256" key="2">
    <source>
        <dbReference type="SAM" id="Coils"/>
    </source>
</evidence>
<keyword evidence="2" id="KW-0175">Coiled coil</keyword>
<accession>A0A926EL89</accession>
<dbReference type="SUPFAM" id="SSF48371">
    <property type="entry name" value="ARM repeat"/>
    <property type="match status" value="1"/>
</dbReference>
<dbReference type="EMBL" id="JACRSY010000017">
    <property type="protein sequence ID" value="MBC8580142.1"/>
    <property type="molecule type" value="Genomic_DNA"/>
</dbReference>